<keyword evidence="1" id="KW-0472">Membrane</keyword>
<dbReference type="RefSeq" id="WP_376839781.1">
    <property type="nucleotide sequence ID" value="NZ_JBHMAU010000046.1"/>
</dbReference>
<proteinExistence type="predicted"/>
<evidence type="ECO:0008006" key="4">
    <source>
        <dbReference type="Google" id="ProtNLM"/>
    </source>
</evidence>
<keyword evidence="1" id="KW-0812">Transmembrane</keyword>
<dbReference type="Proteomes" id="UP001589707">
    <property type="component" value="Unassembled WGS sequence"/>
</dbReference>
<name>A0ABV5X108_9MICO</name>
<dbReference type="EMBL" id="JBHMAU010000046">
    <property type="protein sequence ID" value="MFB9776106.1"/>
    <property type="molecule type" value="Genomic_DNA"/>
</dbReference>
<evidence type="ECO:0000256" key="1">
    <source>
        <dbReference type="SAM" id="Phobius"/>
    </source>
</evidence>
<accession>A0ABV5X108</accession>
<organism evidence="2 3">
    <name type="scientific">Brevibacterium otitidis</name>
    <dbReference type="NCBI Taxonomy" id="53364"/>
    <lineage>
        <taxon>Bacteria</taxon>
        <taxon>Bacillati</taxon>
        <taxon>Actinomycetota</taxon>
        <taxon>Actinomycetes</taxon>
        <taxon>Micrococcales</taxon>
        <taxon>Brevibacteriaceae</taxon>
        <taxon>Brevibacterium</taxon>
    </lineage>
</organism>
<keyword evidence="1" id="KW-1133">Transmembrane helix</keyword>
<feature type="transmembrane region" description="Helical" evidence="1">
    <location>
        <begin position="6"/>
        <end position="23"/>
    </location>
</feature>
<comment type="caution">
    <text evidence="2">The sequence shown here is derived from an EMBL/GenBank/DDBJ whole genome shotgun (WGS) entry which is preliminary data.</text>
</comment>
<protein>
    <recommendedName>
        <fullName evidence="4">Minor tail protein</fullName>
    </recommendedName>
</protein>
<sequence>MDWAQLIIALVGGGGVVGIAVKIQQLIQERRAGELQEESTAIATWQAIADKHAQEAAEADWELRWYRSAYATLWAAYVTLPPPDKPGYPPAPPEPPH</sequence>
<gene>
    <name evidence="2" type="ORF">ACFFN1_06780</name>
</gene>
<evidence type="ECO:0000313" key="2">
    <source>
        <dbReference type="EMBL" id="MFB9776106.1"/>
    </source>
</evidence>
<keyword evidence="3" id="KW-1185">Reference proteome</keyword>
<reference evidence="2 3" key="1">
    <citation type="submission" date="2024-09" db="EMBL/GenBank/DDBJ databases">
        <authorList>
            <person name="Sun Q."/>
            <person name="Mori K."/>
        </authorList>
    </citation>
    <scope>NUCLEOTIDE SEQUENCE [LARGE SCALE GENOMIC DNA]</scope>
    <source>
        <strain evidence="2 3">JCM 11683</strain>
    </source>
</reference>
<evidence type="ECO:0000313" key="3">
    <source>
        <dbReference type="Proteomes" id="UP001589707"/>
    </source>
</evidence>